<gene>
    <name evidence="2" type="ORF">Acr_00g0005270</name>
</gene>
<dbReference type="Proteomes" id="UP000585474">
    <property type="component" value="Unassembled WGS sequence"/>
</dbReference>
<protein>
    <recommendedName>
        <fullName evidence="1">RNase H type-1 domain-containing protein</fullName>
    </recommendedName>
</protein>
<keyword evidence="3" id="KW-1185">Reference proteome</keyword>
<accession>A0A7J0D8B6</accession>
<reference evidence="3" key="1">
    <citation type="submission" date="2019-07" db="EMBL/GenBank/DDBJ databases">
        <title>De Novo Assembly of kiwifruit Actinidia rufa.</title>
        <authorList>
            <person name="Sugita-Konishi S."/>
            <person name="Sato K."/>
            <person name="Mori E."/>
            <person name="Abe Y."/>
            <person name="Kisaki G."/>
            <person name="Hamano K."/>
            <person name="Suezawa K."/>
            <person name="Otani M."/>
            <person name="Fukuda T."/>
            <person name="Manabe T."/>
            <person name="Gomi K."/>
            <person name="Tabuchi M."/>
            <person name="Akimitsu K."/>
            <person name="Kataoka I."/>
        </authorList>
    </citation>
    <scope>NUCLEOTIDE SEQUENCE [LARGE SCALE GENOMIC DNA]</scope>
    <source>
        <strain evidence="3">cv. Fuchu</strain>
    </source>
</reference>
<dbReference type="GO" id="GO:0004523">
    <property type="term" value="F:RNA-DNA hybrid ribonuclease activity"/>
    <property type="evidence" value="ECO:0007669"/>
    <property type="project" value="InterPro"/>
</dbReference>
<name>A0A7J0D8B6_9ERIC</name>
<dbReference type="EMBL" id="BJWL01000071">
    <property type="protein sequence ID" value="GFS29086.1"/>
    <property type="molecule type" value="Genomic_DNA"/>
</dbReference>
<organism evidence="2 3">
    <name type="scientific">Actinidia rufa</name>
    <dbReference type="NCBI Taxonomy" id="165716"/>
    <lineage>
        <taxon>Eukaryota</taxon>
        <taxon>Viridiplantae</taxon>
        <taxon>Streptophyta</taxon>
        <taxon>Embryophyta</taxon>
        <taxon>Tracheophyta</taxon>
        <taxon>Spermatophyta</taxon>
        <taxon>Magnoliopsida</taxon>
        <taxon>eudicotyledons</taxon>
        <taxon>Gunneridae</taxon>
        <taxon>Pentapetalae</taxon>
        <taxon>asterids</taxon>
        <taxon>Ericales</taxon>
        <taxon>Actinidiaceae</taxon>
        <taxon>Actinidia</taxon>
    </lineage>
</organism>
<dbReference type="Pfam" id="PF13456">
    <property type="entry name" value="RVT_3"/>
    <property type="match status" value="1"/>
</dbReference>
<dbReference type="InterPro" id="IPR012337">
    <property type="entry name" value="RNaseH-like_sf"/>
</dbReference>
<dbReference type="InterPro" id="IPR002156">
    <property type="entry name" value="RNaseH_domain"/>
</dbReference>
<dbReference type="OrthoDB" id="1751586at2759"/>
<proteinExistence type="predicted"/>
<comment type="caution">
    <text evidence="2">The sequence shown here is derived from an EMBL/GenBank/DDBJ whole genome shotgun (WGS) entry which is preliminary data.</text>
</comment>
<feature type="domain" description="RNase H type-1" evidence="1">
    <location>
        <begin position="6"/>
        <end position="76"/>
    </location>
</feature>
<dbReference type="InterPro" id="IPR036397">
    <property type="entry name" value="RNaseH_sf"/>
</dbReference>
<evidence type="ECO:0000313" key="2">
    <source>
        <dbReference type="EMBL" id="GFS29086.1"/>
    </source>
</evidence>
<dbReference type="GO" id="GO:0003676">
    <property type="term" value="F:nucleic acid binding"/>
    <property type="evidence" value="ECO:0007669"/>
    <property type="project" value="InterPro"/>
</dbReference>
<sequence>MKLSSRGLWIAIELGVESLDAFSDSQLVVNQVQGDYLAKDLRMVAYLDEVRNMIMKIKNFKLLEIPREENKKVDALENVALTFDFISNRNIPLEFLPKPSIRVTKIVCPAKVELTWMDDVIAYLQNETLPPDKLQAHRIQYRSAIFCLLNGILYKRSFLGPLLWCLQPEEEEYELREIHEGTLVGTLVNIWYCKLIHKKSICTTILFITDEHTINDFRTYLLLLRTKYTFTRYFHVRK</sequence>
<dbReference type="PANTHER" id="PTHR48475">
    <property type="entry name" value="RIBONUCLEASE H"/>
    <property type="match status" value="1"/>
</dbReference>
<evidence type="ECO:0000313" key="3">
    <source>
        <dbReference type="Proteomes" id="UP000585474"/>
    </source>
</evidence>
<dbReference type="AlphaFoldDB" id="A0A7J0D8B6"/>
<dbReference type="SUPFAM" id="SSF53098">
    <property type="entry name" value="Ribonuclease H-like"/>
    <property type="match status" value="1"/>
</dbReference>
<dbReference type="Gene3D" id="3.30.420.10">
    <property type="entry name" value="Ribonuclease H-like superfamily/Ribonuclease H"/>
    <property type="match status" value="1"/>
</dbReference>
<evidence type="ECO:0000259" key="1">
    <source>
        <dbReference type="Pfam" id="PF13456"/>
    </source>
</evidence>
<dbReference type="PANTHER" id="PTHR48475:SF2">
    <property type="entry name" value="RIBONUCLEASE H"/>
    <property type="match status" value="1"/>
</dbReference>